<reference evidence="1 2" key="1">
    <citation type="submission" date="2016-09" db="EMBL/GenBank/DDBJ databases">
        <title>Genome sequence of Eubacterium angustum.</title>
        <authorList>
            <person name="Poehlein A."/>
            <person name="Daniel R."/>
        </authorList>
    </citation>
    <scope>NUCLEOTIDE SEQUENCE [LARGE SCALE GENOMIC DNA]</scope>
    <source>
        <strain evidence="1 2">DSM 1989</strain>
    </source>
</reference>
<protein>
    <submittedName>
        <fullName evidence="1">Uncharacterized protein</fullName>
    </submittedName>
</protein>
<keyword evidence="2" id="KW-1185">Reference proteome</keyword>
<dbReference type="Proteomes" id="UP000180254">
    <property type="component" value="Unassembled WGS sequence"/>
</dbReference>
<name>A0A1S1V6B8_9FIRM</name>
<dbReference type="AlphaFoldDB" id="A0A1S1V6B8"/>
<evidence type="ECO:0000313" key="1">
    <source>
        <dbReference type="EMBL" id="OHW62186.1"/>
    </source>
</evidence>
<sequence length="33" mass="3868">MEKAVERIVEGYFKGEDLVELIESAREELQEVE</sequence>
<evidence type="ECO:0000313" key="2">
    <source>
        <dbReference type="Proteomes" id="UP000180254"/>
    </source>
</evidence>
<gene>
    <name evidence="1" type="ORF">EUAN_12550</name>
</gene>
<comment type="caution">
    <text evidence="1">The sequence shown here is derived from an EMBL/GenBank/DDBJ whole genome shotgun (WGS) entry which is preliminary data.</text>
</comment>
<proteinExistence type="predicted"/>
<dbReference type="STRING" id="39480.EUAN_12550"/>
<accession>A0A1S1V6B8</accession>
<organism evidence="1 2">
    <name type="scientific">Andreesenia angusta</name>
    <dbReference type="NCBI Taxonomy" id="39480"/>
    <lineage>
        <taxon>Bacteria</taxon>
        <taxon>Bacillati</taxon>
        <taxon>Bacillota</taxon>
        <taxon>Tissierellia</taxon>
        <taxon>Tissierellales</taxon>
        <taxon>Gottschalkiaceae</taxon>
        <taxon>Andreesenia</taxon>
    </lineage>
</organism>
<dbReference type="EMBL" id="MKIE01000004">
    <property type="protein sequence ID" value="OHW62186.1"/>
    <property type="molecule type" value="Genomic_DNA"/>
</dbReference>